<reference evidence="2 3" key="1">
    <citation type="submission" date="2018-01" db="EMBL/GenBank/DDBJ databases">
        <title>Draft genome sequence of Jishengella sp. NA12.</title>
        <authorList>
            <person name="Sahin N."/>
            <person name="Ay H."/>
            <person name="Saygin H."/>
        </authorList>
    </citation>
    <scope>NUCLEOTIDE SEQUENCE [LARGE SCALE GENOMIC DNA]</scope>
    <source>
        <strain evidence="2 3">NA12</strain>
    </source>
</reference>
<feature type="transmembrane region" description="Helical" evidence="1">
    <location>
        <begin position="69"/>
        <end position="87"/>
    </location>
</feature>
<feature type="transmembrane region" description="Helical" evidence="1">
    <location>
        <begin position="123"/>
        <end position="145"/>
    </location>
</feature>
<keyword evidence="3" id="KW-1185">Reference proteome</keyword>
<keyword evidence="1" id="KW-0812">Transmembrane</keyword>
<keyword evidence="1" id="KW-0472">Membrane</keyword>
<evidence type="ECO:0000313" key="2">
    <source>
        <dbReference type="EMBL" id="PZG06127.1"/>
    </source>
</evidence>
<dbReference type="AlphaFoldDB" id="A0A2W2E9D3"/>
<gene>
    <name evidence="2" type="ORF">C1I95_32270</name>
</gene>
<feature type="transmembrane region" description="Helical" evidence="1">
    <location>
        <begin position="12"/>
        <end position="37"/>
    </location>
</feature>
<keyword evidence="2" id="KW-0255">Endonuclease</keyword>
<accession>A0A2W2E9D3</accession>
<dbReference type="EMBL" id="POTY01000367">
    <property type="protein sequence ID" value="PZG06127.1"/>
    <property type="molecule type" value="Genomic_DNA"/>
</dbReference>
<comment type="caution">
    <text evidence="2">The sequence shown here is derived from an EMBL/GenBank/DDBJ whole genome shotgun (WGS) entry which is preliminary data.</text>
</comment>
<sequence length="148" mass="15123">MRHRHLNTATLALGVVVLVDVLRVFLPSVITIFGQAASTPAELLGAFALGWFVLALAAPALIGRLGARSVGLAAAVVLGAARLALTAGPGGRTQLWLATAGLLAGLVWLAATAARVARPVPGLTLGLTAGALGHALFGTHDLVWWGRW</sequence>
<evidence type="ECO:0000313" key="3">
    <source>
        <dbReference type="Proteomes" id="UP000248924"/>
    </source>
</evidence>
<feature type="transmembrane region" description="Helical" evidence="1">
    <location>
        <begin position="93"/>
        <end position="111"/>
    </location>
</feature>
<protein>
    <submittedName>
        <fullName evidence="2">Endonuclease</fullName>
    </submittedName>
</protein>
<organism evidence="2 3">
    <name type="scientific">Micromonospora craterilacus</name>
    <dbReference type="NCBI Taxonomy" id="1655439"/>
    <lineage>
        <taxon>Bacteria</taxon>
        <taxon>Bacillati</taxon>
        <taxon>Actinomycetota</taxon>
        <taxon>Actinomycetes</taxon>
        <taxon>Micromonosporales</taxon>
        <taxon>Micromonosporaceae</taxon>
        <taxon>Micromonospora</taxon>
    </lineage>
</organism>
<dbReference type="GO" id="GO:0004519">
    <property type="term" value="F:endonuclease activity"/>
    <property type="evidence" value="ECO:0007669"/>
    <property type="project" value="UniProtKB-KW"/>
</dbReference>
<name>A0A2W2E9D3_9ACTN</name>
<keyword evidence="2" id="KW-0378">Hydrolase</keyword>
<dbReference type="Proteomes" id="UP000248924">
    <property type="component" value="Unassembled WGS sequence"/>
</dbReference>
<feature type="non-terminal residue" evidence="2">
    <location>
        <position position="148"/>
    </location>
</feature>
<keyword evidence="2" id="KW-0540">Nuclease</keyword>
<evidence type="ECO:0000256" key="1">
    <source>
        <dbReference type="SAM" id="Phobius"/>
    </source>
</evidence>
<feature type="transmembrane region" description="Helical" evidence="1">
    <location>
        <begin position="43"/>
        <end position="62"/>
    </location>
</feature>
<proteinExistence type="predicted"/>
<keyword evidence="1" id="KW-1133">Transmembrane helix</keyword>